<dbReference type="InterPro" id="IPR000620">
    <property type="entry name" value="EamA_dom"/>
</dbReference>
<keyword evidence="8" id="KW-1185">Reference proteome</keyword>
<feature type="transmembrane region" description="Helical" evidence="5">
    <location>
        <begin position="234"/>
        <end position="253"/>
    </location>
</feature>
<dbReference type="InterPro" id="IPR037185">
    <property type="entry name" value="EmrE-like"/>
</dbReference>
<feature type="transmembrane region" description="Helical" evidence="5">
    <location>
        <begin position="167"/>
        <end position="187"/>
    </location>
</feature>
<feature type="domain" description="EamA" evidence="6">
    <location>
        <begin position="141"/>
        <end position="275"/>
    </location>
</feature>
<feature type="transmembrane region" description="Helical" evidence="5">
    <location>
        <begin position="7"/>
        <end position="26"/>
    </location>
</feature>
<gene>
    <name evidence="7" type="ORF">A6A05_18215</name>
</gene>
<name>A0A178N1Y4_9PROT</name>
<dbReference type="OrthoDB" id="7158585at2"/>
<protein>
    <submittedName>
        <fullName evidence="7">Multidrug DMT transporter permease</fullName>
    </submittedName>
</protein>
<proteinExistence type="predicted"/>
<dbReference type="PANTHER" id="PTHR32322">
    <property type="entry name" value="INNER MEMBRANE TRANSPORTER"/>
    <property type="match status" value="1"/>
</dbReference>
<organism evidence="7 8">
    <name type="scientific">Magnetospirillum moscoviense</name>
    <dbReference type="NCBI Taxonomy" id="1437059"/>
    <lineage>
        <taxon>Bacteria</taxon>
        <taxon>Pseudomonadati</taxon>
        <taxon>Pseudomonadota</taxon>
        <taxon>Alphaproteobacteria</taxon>
        <taxon>Rhodospirillales</taxon>
        <taxon>Rhodospirillaceae</taxon>
        <taxon>Magnetospirillum</taxon>
    </lineage>
</organism>
<feature type="transmembrane region" description="Helical" evidence="5">
    <location>
        <begin position="87"/>
        <end position="106"/>
    </location>
</feature>
<feature type="transmembrane region" description="Helical" evidence="5">
    <location>
        <begin position="199"/>
        <end position="222"/>
    </location>
</feature>
<evidence type="ECO:0000256" key="4">
    <source>
        <dbReference type="ARBA" id="ARBA00023136"/>
    </source>
</evidence>
<keyword evidence="3 5" id="KW-1133">Transmembrane helix</keyword>
<evidence type="ECO:0000313" key="7">
    <source>
        <dbReference type="EMBL" id="OAN67604.1"/>
    </source>
</evidence>
<dbReference type="InterPro" id="IPR050638">
    <property type="entry name" value="AA-Vitamin_Transporters"/>
</dbReference>
<dbReference type="Proteomes" id="UP000078543">
    <property type="component" value="Unassembled WGS sequence"/>
</dbReference>
<dbReference type="STRING" id="1437059.A6A05_18215"/>
<dbReference type="AlphaFoldDB" id="A0A178N1Y4"/>
<dbReference type="EMBL" id="LWQU01000006">
    <property type="protein sequence ID" value="OAN67604.1"/>
    <property type="molecule type" value="Genomic_DNA"/>
</dbReference>
<evidence type="ECO:0000313" key="8">
    <source>
        <dbReference type="Proteomes" id="UP000078543"/>
    </source>
</evidence>
<feature type="transmembrane region" description="Helical" evidence="5">
    <location>
        <begin position="63"/>
        <end position="81"/>
    </location>
</feature>
<evidence type="ECO:0000256" key="5">
    <source>
        <dbReference type="SAM" id="Phobius"/>
    </source>
</evidence>
<keyword evidence="4 5" id="KW-0472">Membrane</keyword>
<evidence type="ECO:0000259" key="6">
    <source>
        <dbReference type="Pfam" id="PF00892"/>
    </source>
</evidence>
<dbReference type="RefSeq" id="WP_068496309.1">
    <property type="nucleotide sequence ID" value="NZ_LWQU01000006.1"/>
</dbReference>
<comment type="subcellular location">
    <subcellularLocation>
        <location evidence="1">Membrane</location>
        <topology evidence="1">Multi-pass membrane protein</topology>
    </subcellularLocation>
</comment>
<dbReference type="SUPFAM" id="SSF103481">
    <property type="entry name" value="Multidrug resistance efflux transporter EmrE"/>
    <property type="match status" value="2"/>
</dbReference>
<dbReference type="Gene3D" id="1.10.3730.20">
    <property type="match status" value="2"/>
</dbReference>
<dbReference type="GO" id="GO:0016020">
    <property type="term" value="C:membrane"/>
    <property type="evidence" value="ECO:0007669"/>
    <property type="project" value="UniProtKB-SubCell"/>
</dbReference>
<feature type="transmembrane region" description="Helical" evidence="5">
    <location>
        <begin position="137"/>
        <end position="155"/>
    </location>
</feature>
<evidence type="ECO:0000256" key="2">
    <source>
        <dbReference type="ARBA" id="ARBA00022692"/>
    </source>
</evidence>
<dbReference type="PANTHER" id="PTHR32322:SF9">
    <property type="entry name" value="AMINO-ACID METABOLITE EFFLUX PUMP-RELATED"/>
    <property type="match status" value="1"/>
</dbReference>
<feature type="transmembrane region" description="Helical" evidence="5">
    <location>
        <begin position="113"/>
        <end position="131"/>
    </location>
</feature>
<evidence type="ECO:0000256" key="1">
    <source>
        <dbReference type="ARBA" id="ARBA00004141"/>
    </source>
</evidence>
<feature type="domain" description="EamA" evidence="6">
    <location>
        <begin position="7"/>
        <end position="129"/>
    </location>
</feature>
<comment type="caution">
    <text evidence="7">The sequence shown here is derived from an EMBL/GenBank/DDBJ whole genome shotgun (WGS) entry which is preliminary data.</text>
</comment>
<keyword evidence="2 5" id="KW-0812">Transmembrane</keyword>
<sequence>MNLKDGLTALVVVTLWGLNFIAVKVALTVLSPFLLCSLRFFLVALLTVAFFRPQAYQLPRIAGLALVLGVGHFGLLFWGVAGMDAATAAIVTQLGVPFSVLLAWAFFGDRLGLRRGAGLVAAFSGVALLAGEPQLPATAPLVVAVIAMAAWAVSNIQVKKLGDIHPLALNGWMGLMTAPLLAGISLATESGQGAALAAMTWPVVAAVAYTTIGSSLVAYTLWYRLVSRHDLSRLVPITLLGPVIGVAGGVLALGEVLTWQKVVGGAITVAGVALVQLAGQRGGERVEPGP</sequence>
<reference evidence="7 8" key="1">
    <citation type="submission" date="2016-04" db="EMBL/GenBank/DDBJ databases">
        <title>Draft genome sequence of freshwater magnetotactic bacteria Magnetospirillum marisnigri SP-1 and Magnetospirillum moscoviense BB-1.</title>
        <authorList>
            <person name="Koziaeva V."/>
            <person name="Dziuba M.V."/>
            <person name="Ivanov T.M."/>
            <person name="Kuznetsov B."/>
            <person name="Grouzdev D.S."/>
        </authorList>
    </citation>
    <scope>NUCLEOTIDE SEQUENCE [LARGE SCALE GENOMIC DNA]</scope>
    <source>
        <strain evidence="7 8">BB-1</strain>
    </source>
</reference>
<feature type="transmembrane region" description="Helical" evidence="5">
    <location>
        <begin position="32"/>
        <end position="51"/>
    </location>
</feature>
<evidence type="ECO:0000256" key="3">
    <source>
        <dbReference type="ARBA" id="ARBA00022989"/>
    </source>
</evidence>
<accession>A0A178N1Y4</accession>
<dbReference type="Pfam" id="PF00892">
    <property type="entry name" value="EamA"/>
    <property type="match status" value="2"/>
</dbReference>